<name>A0A7W7LAS2_STRNE</name>
<keyword evidence="3" id="KW-1185">Reference proteome</keyword>
<evidence type="ECO:0000313" key="3">
    <source>
        <dbReference type="Proteomes" id="UP000556436"/>
    </source>
</evidence>
<gene>
    <name evidence="2" type="ORF">FHS38_002810</name>
</gene>
<dbReference type="Pfam" id="PF12680">
    <property type="entry name" value="SnoaL_2"/>
    <property type="match status" value="1"/>
</dbReference>
<evidence type="ECO:0000259" key="1">
    <source>
        <dbReference type="Pfam" id="PF12680"/>
    </source>
</evidence>
<dbReference type="RefSeq" id="WP_184733860.1">
    <property type="nucleotide sequence ID" value="NZ_BMRW01000005.1"/>
</dbReference>
<dbReference type="Gene3D" id="3.10.450.50">
    <property type="match status" value="1"/>
</dbReference>
<feature type="domain" description="SnoaL-like" evidence="1">
    <location>
        <begin position="13"/>
        <end position="122"/>
    </location>
</feature>
<dbReference type="PANTHER" id="PTHR41252:SF1">
    <property type="entry name" value="BLR2505 PROTEIN"/>
    <property type="match status" value="1"/>
</dbReference>
<organism evidence="2 3">
    <name type="scientific">Streptomyces netropsis</name>
    <name type="common">Streptoverticillium netropsis</name>
    <dbReference type="NCBI Taxonomy" id="55404"/>
    <lineage>
        <taxon>Bacteria</taxon>
        <taxon>Bacillati</taxon>
        <taxon>Actinomycetota</taxon>
        <taxon>Actinomycetes</taxon>
        <taxon>Kitasatosporales</taxon>
        <taxon>Streptomycetaceae</taxon>
        <taxon>Streptomyces</taxon>
    </lineage>
</organism>
<dbReference type="AlphaFoldDB" id="A0A7W7LAS2"/>
<dbReference type="InterPro" id="IPR037401">
    <property type="entry name" value="SnoaL-like"/>
</dbReference>
<comment type="caution">
    <text evidence="2">The sequence shown here is derived from an EMBL/GenBank/DDBJ whole genome shotgun (WGS) entry which is preliminary data.</text>
</comment>
<dbReference type="PANTHER" id="PTHR41252">
    <property type="entry name" value="BLR2505 PROTEIN"/>
    <property type="match status" value="1"/>
</dbReference>
<reference evidence="2 3" key="1">
    <citation type="submission" date="2020-08" db="EMBL/GenBank/DDBJ databases">
        <title>Genomic Encyclopedia of Type Strains, Phase III (KMG-III): the genomes of soil and plant-associated and newly described type strains.</title>
        <authorList>
            <person name="Whitman W."/>
        </authorList>
    </citation>
    <scope>NUCLEOTIDE SEQUENCE [LARGE SCALE GENOMIC DNA]</scope>
    <source>
        <strain evidence="2 3">CECT 3265</strain>
    </source>
</reference>
<sequence>MTGTGDTTRATAQEFLTRTAAGSPDHIAALFAEKVDWLVADNPTAPWIRPRSTREDVADHFRDLAACVTPAPTGHTIDPLVVDGTEAILTGCLAGTVRATGKSFRSPFAARLTVENGLITRYHVYEDSLAVAMACTPHAGCA</sequence>
<dbReference type="EMBL" id="JACHJG010000005">
    <property type="protein sequence ID" value="MBB4886765.1"/>
    <property type="molecule type" value="Genomic_DNA"/>
</dbReference>
<evidence type="ECO:0000313" key="2">
    <source>
        <dbReference type="EMBL" id="MBB4886765.1"/>
    </source>
</evidence>
<accession>A0A7W7LAS2</accession>
<dbReference type="SUPFAM" id="SSF54427">
    <property type="entry name" value="NTF2-like"/>
    <property type="match status" value="1"/>
</dbReference>
<proteinExistence type="predicted"/>
<dbReference type="Proteomes" id="UP000556436">
    <property type="component" value="Unassembled WGS sequence"/>
</dbReference>
<protein>
    <recommendedName>
        <fullName evidence="1">SnoaL-like domain-containing protein</fullName>
    </recommendedName>
</protein>
<dbReference type="InterPro" id="IPR032710">
    <property type="entry name" value="NTF2-like_dom_sf"/>
</dbReference>